<feature type="transmembrane region" description="Helical" evidence="10">
    <location>
        <begin position="477"/>
        <end position="499"/>
    </location>
</feature>
<evidence type="ECO:0000256" key="9">
    <source>
        <dbReference type="ARBA" id="ARBA00023136"/>
    </source>
</evidence>
<evidence type="ECO:0000313" key="11">
    <source>
        <dbReference type="EMBL" id="VAI69910.1"/>
    </source>
</evidence>
<keyword evidence="6 10" id="KW-0812">Transmembrane</keyword>
<dbReference type="Pfam" id="PF13347">
    <property type="entry name" value="MFS_2"/>
    <property type="match status" value="1"/>
</dbReference>
<sequence>MAPPGESGGPSNGGARRKNLTAALRLFLVCMVSGGIQYICALEMSLLSPYSQNLGIPHKYASMIWIGGPIAGFLVNPIVGYYSDRCTMRIGRRRPFIILECLIMCISGMLIGFSADIGQYLGDTKENCSTYTGPRWAATAVYVVGFLLLDCVIHTAQASVRAMMSDLSAANHGPSVGQAIFSVWMAIGSILGYAVVAYGTWHQWFPSLKSSACCNACADLKGAFLTAVVLIVISTVVTMLLADEQSLDNEGVGGAAFAQTCGSLDAFIDLFASLKNMSPAMFRVLALTAFTWLSWFPFLQYNTDWMGREIYHGNPNGVADMAADKYNAGVREGAIGLLLCSASLGATSFLIPKLCRKLTSKVIWSISLFSVFLIMAGMVAVGVVSTKGYDPSLSTSLTVAGPDNSLNALALTMFALIGIPQAVLYSVPWAVAAELAAGEGGGQGVTVGAITNVISLAQLLVGLTAGPIDGAFNKGNAPAFGIGGVIAFICAILVVLALPDTKDGRGLKRLLLSREDWLD</sequence>
<keyword evidence="12" id="KW-1185">Reference proteome</keyword>
<accession>A0A9R0Z3Q0</accession>
<dbReference type="Gramene" id="TRITD7Av1G026600.1">
    <property type="protein sequence ID" value="TRITD7Av1G026600.1"/>
    <property type="gene ID" value="TRITD7Av1G026600"/>
</dbReference>
<dbReference type="GO" id="GO:0005886">
    <property type="term" value="C:plasma membrane"/>
    <property type="evidence" value="ECO:0007669"/>
    <property type="project" value="UniProtKB-SubCell"/>
</dbReference>
<keyword evidence="7" id="KW-0769">Symport</keyword>
<dbReference type="CDD" id="cd17313">
    <property type="entry name" value="MFS_SLC45_SUC"/>
    <property type="match status" value="1"/>
</dbReference>
<proteinExistence type="inferred from homology"/>
<comment type="similarity">
    <text evidence="3">Belongs to the glycoside-pentoside-hexuronide (GPH) cation symporter transporter (TC 2.A.2.4) family.</text>
</comment>
<gene>
    <name evidence="11" type="ORF">TRITD_7Av1G026600</name>
</gene>
<keyword evidence="4" id="KW-0813">Transport</keyword>
<feature type="transmembrane region" description="Helical" evidence="10">
    <location>
        <begin position="280"/>
        <end position="298"/>
    </location>
</feature>
<evidence type="ECO:0000256" key="4">
    <source>
        <dbReference type="ARBA" id="ARBA00022448"/>
    </source>
</evidence>
<evidence type="ECO:0000256" key="10">
    <source>
        <dbReference type="SAM" id="Phobius"/>
    </source>
</evidence>
<feature type="transmembrane region" description="Helical" evidence="10">
    <location>
        <begin position="95"/>
        <end position="115"/>
    </location>
</feature>
<evidence type="ECO:0000256" key="2">
    <source>
        <dbReference type="ARBA" id="ARBA00004914"/>
    </source>
</evidence>
<evidence type="ECO:0008006" key="13">
    <source>
        <dbReference type="Google" id="ProtNLM"/>
    </source>
</evidence>
<dbReference type="GO" id="GO:0008506">
    <property type="term" value="F:sucrose:proton symporter activity"/>
    <property type="evidence" value="ECO:0007669"/>
    <property type="project" value="TreeGrafter"/>
</dbReference>
<evidence type="ECO:0000256" key="8">
    <source>
        <dbReference type="ARBA" id="ARBA00022989"/>
    </source>
</evidence>
<protein>
    <recommendedName>
        <fullName evidence="13">Sucrose transporter</fullName>
    </recommendedName>
</protein>
<feature type="transmembrane region" description="Helical" evidence="10">
    <location>
        <begin position="406"/>
        <end position="432"/>
    </location>
</feature>
<dbReference type="Gene3D" id="1.20.1250.20">
    <property type="entry name" value="MFS general substrate transporter like domains"/>
    <property type="match status" value="2"/>
</dbReference>
<keyword evidence="9 10" id="KW-0472">Membrane</keyword>
<evidence type="ECO:0000256" key="1">
    <source>
        <dbReference type="ARBA" id="ARBA00004651"/>
    </source>
</evidence>
<evidence type="ECO:0000256" key="5">
    <source>
        <dbReference type="ARBA" id="ARBA00022597"/>
    </source>
</evidence>
<reference evidence="11 12" key="1">
    <citation type="submission" date="2017-09" db="EMBL/GenBank/DDBJ databases">
        <authorList>
            <consortium name="International Durum Wheat Genome Sequencing Consortium (IDWGSC)"/>
            <person name="Milanesi L."/>
        </authorList>
    </citation>
    <scope>NUCLEOTIDE SEQUENCE [LARGE SCALE GENOMIC DNA]</scope>
    <source>
        <strain evidence="12">cv. Svevo</strain>
    </source>
</reference>
<dbReference type="Proteomes" id="UP000324705">
    <property type="component" value="Chromosome 7A"/>
</dbReference>
<feature type="transmembrane region" description="Helical" evidence="10">
    <location>
        <begin position="363"/>
        <end position="386"/>
    </location>
</feature>
<dbReference type="InterPro" id="IPR036259">
    <property type="entry name" value="MFS_trans_sf"/>
</dbReference>
<evidence type="ECO:0000256" key="7">
    <source>
        <dbReference type="ARBA" id="ARBA00022847"/>
    </source>
</evidence>
<evidence type="ECO:0000256" key="3">
    <source>
        <dbReference type="ARBA" id="ARBA00007134"/>
    </source>
</evidence>
<dbReference type="OMA" id="CCNACAD"/>
<feature type="transmembrane region" description="Helical" evidence="10">
    <location>
        <begin position="60"/>
        <end position="83"/>
    </location>
</feature>
<name>A0A9R0Z3Q0_TRITD</name>
<feature type="transmembrane region" description="Helical" evidence="10">
    <location>
        <begin position="135"/>
        <end position="158"/>
    </location>
</feature>
<comment type="subcellular location">
    <subcellularLocation>
        <location evidence="1">Cell membrane</location>
        <topology evidence="1">Multi-pass membrane protein</topology>
    </subcellularLocation>
</comment>
<dbReference type="PANTHER" id="PTHR19432">
    <property type="entry name" value="SUGAR TRANSPORTER"/>
    <property type="match status" value="1"/>
</dbReference>
<feature type="transmembrane region" description="Helical" evidence="10">
    <location>
        <begin position="179"/>
        <end position="201"/>
    </location>
</feature>
<feature type="transmembrane region" description="Helical" evidence="10">
    <location>
        <begin position="26"/>
        <end position="48"/>
    </location>
</feature>
<feature type="transmembrane region" description="Helical" evidence="10">
    <location>
        <begin position="221"/>
        <end position="242"/>
    </location>
</feature>
<comment type="pathway">
    <text evidence="2">Glycan biosynthesis; sucrose metabolism.</text>
</comment>
<keyword evidence="8 10" id="KW-1133">Transmembrane helix</keyword>
<feature type="transmembrane region" description="Helical" evidence="10">
    <location>
        <begin position="333"/>
        <end position="351"/>
    </location>
</feature>
<organism evidence="11 12">
    <name type="scientific">Triticum turgidum subsp. durum</name>
    <name type="common">Durum wheat</name>
    <name type="synonym">Triticum durum</name>
    <dbReference type="NCBI Taxonomy" id="4567"/>
    <lineage>
        <taxon>Eukaryota</taxon>
        <taxon>Viridiplantae</taxon>
        <taxon>Streptophyta</taxon>
        <taxon>Embryophyta</taxon>
        <taxon>Tracheophyta</taxon>
        <taxon>Spermatophyta</taxon>
        <taxon>Magnoliopsida</taxon>
        <taxon>Liliopsida</taxon>
        <taxon>Poales</taxon>
        <taxon>Poaceae</taxon>
        <taxon>BOP clade</taxon>
        <taxon>Pooideae</taxon>
        <taxon>Triticodae</taxon>
        <taxon>Triticeae</taxon>
        <taxon>Triticinae</taxon>
        <taxon>Triticum</taxon>
    </lineage>
</organism>
<evidence type="ECO:0000256" key="6">
    <source>
        <dbReference type="ARBA" id="ARBA00022692"/>
    </source>
</evidence>
<dbReference type="PANTHER" id="PTHR19432:SF43">
    <property type="entry name" value="SUCROSE TRANSPORT PROTEIN SUT5"/>
    <property type="match status" value="1"/>
</dbReference>
<evidence type="ECO:0000313" key="12">
    <source>
        <dbReference type="Proteomes" id="UP000324705"/>
    </source>
</evidence>
<dbReference type="SUPFAM" id="SSF103473">
    <property type="entry name" value="MFS general substrate transporter"/>
    <property type="match status" value="1"/>
</dbReference>
<dbReference type="AlphaFoldDB" id="A0A9R0Z3Q0"/>
<dbReference type="EMBL" id="LT934123">
    <property type="protein sequence ID" value="VAI69910.1"/>
    <property type="molecule type" value="Genomic_DNA"/>
</dbReference>
<keyword evidence="5" id="KW-0762">Sugar transport</keyword>
<feature type="transmembrane region" description="Helical" evidence="10">
    <location>
        <begin position="444"/>
        <end position="465"/>
    </location>
</feature>